<sequence length="362" mass="40156">MNSNRIGRFIIHSGMHKTGSTAIQNALSRCEGEVFHYLRWNGNKNHSIPYLYAFADGGVHARGDIERQKAIRHGSVLREALTRELDLLTSEKVMLSGEAIGAARLGNGSKKLKDFLSLWSDNFDVIMYLRPPRSYSAAEFSQSICSGGTPSVPIKIDYSGISELDRAFGPQSVSLIPYIRSKLVMEDVVLDFCSRVGIPMHKVQSISANASPSLELLSILWEVNRYCRSLPVGPGVEVNEARYKVIRRLAKFGDQKFIMDPAGVRDYNKVLENLNSLSSRVGIDLGACESDIKKTSLCSNGHLQEIALESAPLLVDYVKNMAETERSKEAEIAISAFESRRDLVAARSVIMKMIEIEVKKKG</sequence>
<protein>
    <submittedName>
        <fullName evidence="1">Uncharacterized protein</fullName>
    </submittedName>
</protein>
<evidence type="ECO:0000313" key="1">
    <source>
        <dbReference type="EMBL" id="AJW30079.1"/>
    </source>
</evidence>
<dbReference type="EMBL" id="KM659096">
    <property type="protein sequence ID" value="AJW30079.1"/>
    <property type="molecule type" value="Genomic_DNA"/>
</dbReference>
<accession>A0A0D5A117</accession>
<name>A0A0D5A117_9RHOB</name>
<geneLocation type="plasmid" evidence="1">
    <name>pLM20P4</name>
</geneLocation>
<organism evidence="1">
    <name type="scientific">Paracoccus yeei</name>
    <dbReference type="NCBI Taxonomy" id="147645"/>
    <lineage>
        <taxon>Bacteria</taxon>
        <taxon>Pseudomonadati</taxon>
        <taxon>Pseudomonadota</taxon>
        <taxon>Alphaproteobacteria</taxon>
        <taxon>Rhodobacterales</taxon>
        <taxon>Paracoccaceae</taxon>
        <taxon>Paracoccus</taxon>
    </lineage>
</organism>
<keyword evidence="1" id="KW-0614">Plasmid</keyword>
<reference evidence="1" key="1">
    <citation type="submission" date="2014-09" db="EMBL/GenBank/DDBJ databases">
        <title>The mobilome of the heavy metals and metalloids hypertolerant bacteria from the Lubin copper mine (Poland).</title>
        <authorList>
            <person name="Dziewit L."/>
            <person name="Bartosik D."/>
        </authorList>
    </citation>
    <scope>NUCLEOTIDE SEQUENCE</scope>
    <source>
        <plasmid evidence="1">pLM20P4</plasmid>
    </source>
</reference>
<proteinExistence type="predicted"/>
<dbReference type="RefSeq" id="WP_181377386.1">
    <property type="nucleotide sequence ID" value="NZ_KM659096.1"/>
</dbReference>
<dbReference type="AlphaFoldDB" id="A0A0D5A117"/>
<gene>
    <name evidence="1" type="ORF">pLM20P4_p7</name>
</gene>